<evidence type="ECO:0000313" key="2">
    <source>
        <dbReference type="EMBL" id="GFZ30803.1"/>
    </source>
</evidence>
<accession>A0ABQ1E7R2</accession>
<name>A0ABQ1E7R2_9CLOT</name>
<keyword evidence="1" id="KW-0812">Transmembrane</keyword>
<protein>
    <recommendedName>
        <fullName evidence="4">Lipoprotein</fullName>
    </recommendedName>
</protein>
<comment type="caution">
    <text evidence="2">The sequence shown here is derived from an EMBL/GenBank/DDBJ whole genome shotgun (WGS) entry which is preliminary data.</text>
</comment>
<gene>
    <name evidence="2" type="ORF">CSC2_13290</name>
</gene>
<evidence type="ECO:0008006" key="4">
    <source>
        <dbReference type="Google" id="ProtNLM"/>
    </source>
</evidence>
<dbReference type="EMBL" id="BMBA01000001">
    <property type="protein sequence ID" value="GFZ30803.1"/>
    <property type="molecule type" value="Genomic_DNA"/>
</dbReference>
<evidence type="ECO:0000313" key="3">
    <source>
        <dbReference type="Proteomes" id="UP000663802"/>
    </source>
</evidence>
<keyword evidence="1" id="KW-0472">Membrane</keyword>
<dbReference type="RefSeq" id="WP_206868861.1">
    <property type="nucleotide sequence ID" value="NZ_BMBA01000001.1"/>
</dbReference>
<sequence>MFKDVYKSANNKIPIKLELIDDIQSKISHKGNIPSTKHIILPKYSLATFLIIILCIIITKTYTFTNSDIIKNESVPIPQQNIQNGVSMSKYYRYNGSYYKLKDAYPDIQKNISKHLYDGFYEIKNMPSSKSIALFANGYYYRLDYTHKDTILFNNKSYLITQSQYIQNNPINDVTPGKYLGKVDDYSIYEVSDHDTSSEVFVKIGNDYFKAYQYLSYVELNGINYELKTEKNPISKDSVEEYIGMAGPYKAYRYSKNDITKSIVVHINDSEEVIADTTTLTDKEPLPVSKYGSDEESMFPIFASIQWRKHGIYSFDGETNHSPSKEQIGNKLDTIKVDNYSYELYEMKGEDTTKSIIVKNNKVYLRYNFMFADIIKFDGHDYIIGGGDPNHVKGEQIGTFGINKIYEFKGVDPSKIIDVFMSSSPDNTGLRADFTAYRQDD</sequence>
<keyword evidence="1" id="KW-1133">Transmembrane helix</keyword>
<evidence type="ECO:0000256" key="1">
    <source>
        <dbReference type="SAM" id="Phobius"/>
    </source>
</evidence>
<organism evidence="2 3">
    <name type="scientific">Clostridium zeae</name>
    <dbReference type="NCBI Taxonomy" id="2759022"/>
    <lineage>
        <taxon>Bacteria</taxon>
        <taxon>Bacillati</taxon>
        <taxon>Bacillota</taxon>
        <taxon>Clostridia</taxon>
        <taxon>Eubacteriales</taxon>
        <taxon>Clostridiaceae</taxon>
        <taxon>Clostridium</taxon>
    </lineage>
</organism>
<proteinExistence type="predicted"/>
<reference evidence="2 3" key="1">
    <citation type="journal article" date="2021" name="Int. J. Syst. Evol. Microbiol.">
        <title>Clostridium zeae sp. nov., isolated from corn silage.</title>
        <authorList>
            <person name="Kobayashi H."/>
            <person name="Tanizawa Y."/>
            <person name="Yagura M."/>
            <person name="Sakamoto M."/>
            <person name="Ohkuma M."/>
            <person name="Tohno M."/>
        </authorList>
    </citation>
    <scope>NUCLEOTIDE SEQUENCE [LARGE SCALE GENOMIC DNA]</scope>
    <source>
        <strain evidence="2 3">CSC2</strain>
    </source>
</reference>
<feature type="transmembrane region" description="Helical" evidence="1">
    <location>
        <begin position="44"/>
        <end position="64"/>
    </location>
</feature>
<dbReference type="Proteomes" id="UP000663802">
    <property type="component" value="Unassembled WGS sequence"/>
</dbReference>
<keyword evidence="3" id="KW-1185">Reference proteome</keyword>